<organism evidence="2 3">
    <name type="scientific">Saprolegnia diclina (strain VS20)</name>
    <dbReference type="NCBI Taxonomy" id="1156394"/>
    <lineage>
        <taxon>Eukaryota</taxon>
        <taxon>Sar</taxon>
        <taxon>Stramenopiles</taxon>
        <taxon>Oomycota</taxon>
        <taxon>Saprolegniomycetes</taxon>
        <taxon>Saprolegniales</taxon>
        <taxon>Saprolegniaceae</taxon>
        <taxon>Saprolegnia</taxon>
    </lineage>
</organism>
<feature type="compositionally biased region" description="Low complexity" evidence="1">
    <location>
        <begin position="73"/>
        <end position="99"/>
    </location>
</feature>
<gene>
    <name evidence="2" type="ORF">SDRG_06223</name>
</gene>
<evidence type="ECO:0000313" key="3">
    <source>
        <dbReference type="Proteomes" id="UP000030762"/>
    </source>
</evidence>
<dbReference type="InParanoid" id="T0QN15"/>
<dbReference type="RefSeq" id="XP_008610212.1">
    <property type="nucleotide sequence ID" value="XM_008611990.1"/>
</dbReference>
<dbReference type="GeneID" id="19946950"/>
<dbReference type="EMBL" id="JH767148">
    <property type="protein sequence ID" value="EQC36106.1"/>
    <property type="molecule type" value="Genomic_DNA"/>
</dbReference>
<feature type="region of interest" description="Disordered" evidence="1">
    <location>
        <begin position="28"/>
        <end position="99"/>
    </location>
</feature>
<name>T0QN15_SAPDV</name>
<keyword evidence="3" id="KW-1185">Reference proteome</keyword>
<evidence type="ECO:0000313" key="2">
    <source>
        <dbReference type="EMBL" id="EQC36106.1"/>
    </source>
</evidence>
<dbReference type="Proteomes" id="UP000030762">
    <property type="component" value="Unassembled WGS sequence"/>
</dbReference>
<proteinExistence type="predicted"/>
<evidence type="ECO:0000256" key="1">
    <source>
        <dbReference type="SAM" id="MobiDB-lite"/>
    </source>
</evidence>
<dbReference type="AlphaFoldDB" id="T0QN15"/>
<protein>
    <submittedName>
        <fullName evidence="2">Uncharacterized protein</fullName>
    </submittedName>
</protein>
<accession>T0QN15</accession>
<dbReference type="VEuPathDB" id="FungiDB:SDRG_06223"/>
<reference evidence="2 3" key="1">
    <citation type="submission" date="2012-04" db="EMBL/GenBank/DDBJ databases">
        <title>The Genome Sequence of Saprolegnia declina VS20.</title>
        <authorList>
            <consortium name="The Broad Institute Genome Sequencing Platform"/>
            <person name="Russ C."/>
            <person name="Nusbaum C."/>
            <person name="Tyler B."/>
            <person name="van West P."/>
            <person name="Dieguez-Uribeondo J."/>
            <person name="de Bruijn I."/>
            <person name="Tripathy S."/>
            <person name="Jiang R."/>
            <person name="Young S.K."/>
            <person name="Zeng Q."/>
            <person name="Gargeya S."/>
            <person name="Fitzgerald M."/>
            <person name="Haas B."/>
            <person name="Abouelleil A."/>
            <person name="Alvarado L."/>
            <person name="Arachchi H.M."/>
            <person name="Berlin A."/>
            <person name="Chapman S.B."/>
            <person name="Goldberg J."/>
            <person name="Griggs A."/>
            <person name="Gujja S."/>
            <person name="Hansen M."/>
            <person name="Howarth C."/>
            <person name="Imamovic A."/>
            <person name="Larimer J."/>
            <person name="McCowen C."/>
            <person name="Montmayeur A."/>
            <person name="Murphy C."/>
            <person name="Neiman D."/>
            <person name="Pearson M."/>
            <person name="Priest M."/>
            <person name="Roberts A."/>
            <person name="Saif S."/>
            <person name="Shea T."/>
            <person name="Sisk P."/>
            <person name="Sykes S."/>
            <person name="Wortman J."/>
            <person name="Nusbaum C."/>
            <person name="Birren B."/>
        </authorList>
    </citation>
    <scope>NUCLEOTIDE SEQUENCE [LARGE SCALE GENOMIC DNA]</scope>
    <source>
        <strain evidence="2 3">VS20</strain>
    </source>
</reference>
<sequence length="285" mass="30918">MLYNSQHIQDKEAKRRAREEQLFRETYPALYATEQRRKAKQARTAAKPVPSPKPQPKKTPVTRPTAKTTKLVAKPTLAPHKKAAPAATTTPAPVRSTAPAPKAATLLEIALARITELTTKLAVAQRTIDEQHATIARLQQATEPTTTTLDDATDCIPSTSMTLAPTLVADSAAAQADTDAQSSESKSPMAIMQQAILQQAPSLHRIPRTGNFLHAPPLLWTPDERVAAIDTLVRAITAIETGQPMVHEPYLVLAPCPPGRLDVALEYEETLLRGLLARAHELGLL</sequence>